<dbReference type="AlphaFoldDB" id="A0A151K301"/>
<name>A0A151K301_9HYME</name>
<evidence type="ECO:0000313" key="2">
    <source>
        <dbReference type="Proteomes" id="UP000078492"/>
    </source>
</evidence>
<proteinExistence type="predicted"/>
<dbReference type="EMBL" id="LKEY01014831">
    <property type="protein sequence ID" value="KYN50495.1"/>
    <property type="molecule type" value="Genomic_DNA"/>
</dbReference>
<organism evidence="1 2">
    <name type="scientific">Trachymyrmex cornetzi</name>
    <dbReference type="NCBI Taxonomy" id="471704"/>
    <lineage>
        <taxon>Eukaryota</taxon>
        <taxon>Metazoa</taxon>
        <taxon>Ecdysozoa</taxon>
        <taxon>Arthropoda</taxon>
        <taxon>Hexapoda</taxon>
        <taxon>Insecta</taxon>
        <taxon>Pterygota</taxon>
        <taxon>Neoptera</taxon>
        <taxon>Endopterygota</taxon>
        <taxon>Hymenoptera</taxon>
        <taxon>Apocrita</taxon>
        <taxon>Aculeata</taxon>
        <taxon>Formicoidea</taxon>
        <taxon>Formicidae</taxon>
        <taxon>Myrmicinae</taxon>
        <taxon>Trachymyrmex</taxon>
    </lineage>
</organism>
<reference evidence="1 2" key="1">
    <citation type="submission" date="2015-09" db="EMBL/GenBank/DDBJ databases">
        <title>Trachymyrmex cornetzi WGS genome.</title>
        <authorList>
            <person name="Nygaard S."/>
            <person name="Hu H."/>
            <person name="Boomsma J."/>
            <person name="Zhang G."/>
        </authorList>
    </citation>
    <scope>NUCLEOTIDE SEQUENCE [LARGE SCALE GENOMIC DNA]</scope>
    <source>
        <strain evidence="1">Tcor2-1</strain>
        <tissue evidence="1">Whole body</tissue>
    </source>
</reference>
<keyword evidence="2" id="KW-1185">Reference proteome</keyword>
<feature type="non-terminal residue" evidence="1">
    <location>
        <position position="1"/>
    </location>
</feature>
<dbReference type="STRING" id="471704.A0A151K301"/>
<comment type="caution">
    <text evidence="1">The sequence shown here is derived from an EMBL/GenBank/DDBJ whole genome shotgun (WGS) entry which is preliminary data.</text>
</comment>
<accession>A0A151K301</accession>
<evidence type="ECO:0000313" key="1">
    <source>
        <dbReference type="EMBL" id="KYN50495.1"/>
    </source>
</evidence>
<dbReference type="Proteomes" id="UP000078492">
    <property type="component" value="Unassembled WGS sequence"/>
</dbReference>
<protein>
    <submittedName>
        <fullName evidence="1">Uncharacterized protein</fullName>
    </submittedName>
</protein>
<sequence>WNDLIVSKWQNLTRQSLEFDQEVLMKKYSPSKVISKINDGALILTDLFYRLSLSRRAQIKPVLNLLAKNTADAIPVDNLLFGTSFGEIEILEIANGDIVKIPLAIPTTFFFKKLHKDSITYVKENVNN</sequence>
<gene>
    <name evidence="1" type="ORF">ALC57_00133</name>
</gene>